<dbReference type="RefSeq" id="XP_018278796.1">
    <property type="nucleotide sequence ID" value="XM_018427548.1"/>
</dbReference>
<evidence type="ECO:0000313" key="2">
    <source>
        <dbReference type="Proteomes" id="UP000053611"/>
    </source>
</evidence>
<protein>
    <submittedName>
        <fullName evidence="1">Uncharacterized protein</fullName>
    </submittedName>
</protein>
<accession>A0A0J0XME2</accession>
<sequence>MLPTSLVILPLGIPAELLSAQLPSRSPPICRSPPCAQSDHPINNVYTAHSLLFCMLHAAYYMLRVVTVASDMLRNTIILLIVER</sequence>
<name>A0A0J0XME2_9TREE</name>
<gene>
    <name evidence="1" type="ORF">CC85DRAFT_95907</name>
</gene>
<dbReference type="GeneID" id="28988151"/>
<reference evidence="1 2" key="1">
    <citation type="submission" date="2015-03" db="EMBL/GenBank/DDBJ databases">
        <title>Genomics and transcriptomics of the oil-accumulating basidiomycete yeast T. oleaginosus allow insights into substrate utilization and the diverse evolutionary trajectories of mating systems in fungi.</title>
        <authorList>
            <consortium name="DOE Joint Genome Institute"/>
            <person name="Kourist R."/>
            <person name="Kracht O."/>
            <person name="Bracharz F."/>
            <person name="Lipzen A."/>
            <person name="Nolan M."/>
            <person name="Ohm R."/>
            <person name="Grigoriev I."/>
            <person name="Sun S."/>
            <person name="Heitman J."/>
            <person name="Bruck T."/>
            <person name="Nowrousian M."/>
        </authorList>
    </citation>
    <scope>NUCLEOTIDE SEQUENCE [LARGE SCALE GENOMIC DNA]</scope>
    <source>
        <strain evidence="1 2">IBC0246</strain>
    </source>
</reference>
<proteinExistence type="predicted"/>
<dbReference type="Proteomes" id="UP000053611">
    <property type="component" value="Unassembled WGS sequence"/>
</dbReference>
<dbReference type="EMBL" id="KQ087207">
    <property type="protein sequence ID" value="KLT42305.1"/>
    <property type="molecule type" value="Genomic_DNA"/>
</dbReference>
<dbReference type="AlphaFoldDB" id="A0A0J0XME2"/>
<keyword evidence="2" id="KW-1185">Reference proteome</keyword>
<evidence type="ECO:0000313" key="1">
    <source>
        <dbReference type="EMBL" id="KLT42305.1"/>
    </source>
</evidence>
<organism evidence="1 2">
    <name type="scientific">Cutaneotrichosporon oleaginosum</name>
    <dbReference type="NCBI Taxonomy" id="879819"/>
    <lineage>
        <taxon>Eukaryota</taxon>
        <taxon>Fungi</taxon>
        <taxon>Dikarya</taxon>
        <taxon>Basidiomycota</taxon>
        <taxon>Agaricomycotina</taxon>
        <taxon>Tremellomycetes</taxon>
        <taxon>Trichosporonales</taxon>
        <taxon>Trichosporonaceae</taxon>
        <taxon>Cutaneotrichosporon</taxon>
    </lineage>
</organism>